<evidence type="ECO:0000313" key="1">
    <source>
        <dbReference type="EMBL" id="SNC73523.1"/>
    </source>
</evidence>
<dbReference type="Proteomes" id="UP000198122">
    <property type="component" value="Unassembled WGS sequence"/>
</dbReference>
<sequence length="129" mass="14022">MRRLQEEVSELQDLVRSLSLSVQYGEAEPFEAFLTRHGIAGRRRSALHLTLDAVLARALGQDPHPLSAHALEDLSEFADPLRQAGEPGPVTRGEALRILAQVVGSTELAEEALEAHRARGFALEAHAAL</sequence>
<protein>
    <submittedName>
        <fullName evidence="1">Uncharacterized protein</fullName>
    </submittedName>
</protein>
<evidence type="ECO:0000313" key="2">
    <source>
        <dbReference type="Proteomes" id="UP000198122"/>
    </source>
</evidence>
<dbReference type="AlphaFoldDB" id="A0A212U5I5"/>
<dbReference type="RefSeq" id="WP_088818984.1">
    <property type="nucleotide sequence ID" value="NZ_FYEZ01000003.1"/>
</dbReference>
<dbReference type="OrthoDB" id="5149033at2"/>
<accession>A0A212U5I5</accession>
<keyword evidence="2" id="KW-1185">Reference proteome</keyword>
<name>A0A212U5I5_9MICO</name>
<proteinExistence type="predicted"/>
<dbReference type="EMBL" id="FYEZ01000003">
    <property type="protein sequence ID" value="SNC73523.1"/>
    <property type="molecule type" value="Genomic_DNA"/>
</dbReference>
<gene>
    <name evidence="1" type="ORF">SAMN05445756_2007</name>
</gene>
<reference evidence="1 2" key="1">
    <citation type="submission" date="2017-06" db="EMBL/GenBank/DDBJ databases">
        <authorList>
            <person name="Kim H.J."/>
            <person name="Triplett B.A."/>
        </authorList>
    </citation>
    <scope>NUCLEOTIDE SEQUENCE [LARGE SCALE GENOMIC DNA]</scope>
    <source>
        <strain evidence="1 2">DSM 22179</strain>
    </source>
</reference>
<organism evidence="1 2">
    <name type="scientific">Kytococcus aerolatus</name>
    <dbReference type="NCBI Taxonomy" id="592308"/>
    <lineage>
        <taxon>Bacteria</taxon>
        <taxon>Bacillati</taxon>
        <taxon>Actinomycetota</taxon>
        <taxon>Actinomycetes</taxon>
        <taxon>Micrococcales</taxon>
        <taxon>Kytococcaceae</taxon>
        <taxon>Kytococcus</taxon>
    </lineage>
</organism>